<comment type="catalytic activity">
    <reaction evidence="11">
        <text>O-(5'-adenylyl)-L-tyrosyl-[protein] + ATP = O-[5'-(adenylyl-(5'-&gt;3')-adenylyl)]-L-tyrosyl-[protein] + diphosphate</text>
        <dbReference type="Rhea" id="RHEA:66528"/>
        <dbReference type="Rhea" id="RHEA-COMP:13846"/>
        <dbReference type="Rhea" id="RHEA-COMP:17046"/>
        <dbReference type="ChEBI" id="CHEBI:30616"/>
        <dbReference type="ChEBI" id="CHEBI:33019"/>
        <dbReference type="ChEBI" id="CHEBI:83624"/>
        <dbReference type="ChEBI" id="CHEBI:167160"/>
    </reaction>
</comment>
<evidence type="ECO:0000256" key="10">
    <source>
        <dbReference type="ARBA" id="ARBA00038276"/>
    </source>
</evidence>
<comment type="similarity">
    <text evidence="10">Belongs to the MntA antitoxin family.</text>
</comment>
<protein>
    <recommendedName>
        <fullName evidence="9">protein adenylyltransferase</fullName>
        <ecNumber evidence="9">2.7.7.108</ecNumber>
    </recommendedName>
</protein>
<accession>A0A0S1XBQ8</accession>
<dbReference type="GeneID" id="26136524"/>
<keyword evidence="4" id="KW-0548">Nucleotidyltransferase</keyword>
<evidence type="ECO:0000256" key="7">
    <source>
        <dbReference type="ARBA" id="ARBA00022840"/>
    </source>
</evidence>
<dbReference type="CDD" id="cd05403">
    <property type="entry name" value="NT_KNTase_like"/>
    <property type="match status" value="1"/>
</dbReference>
<keyword evidence="6" id="KW-0547">Nucleotide-binding</keyword>
<evidence type="ECO:0000256" key="8">
    <source>
        <dbReference type="ARBA" id="ARBA00022842"/>
    </source>
</evidence>
<dbReference type="SUPFAM" id="SSF81301">
    <property type="entry name" value="Nucleotidyltransferase"/>
    <property type="match status" value="1"/>
</dbReference>
<sequence>MPREKVVRVWDEREIVYSPKRWRYLWEKREKALQIMERLAHFDPHVYGSVARGDVRKDSDIDIVIPYKVPSYLIELALEGIPIQARRIVMATPWHLIKGHIEIDEETTVTFFLTNPTDKELEFYKWGGMVDIWGVKTKQRVPGVNKKLILIIPTEKGHIEREVVGRESEVAKIIGVSVELVKERVHILTRRDAIGRTGVYLNEEVPDWMSFEEALKMIADRDPNIRRKVRESGGI</sequence>
<evidence type="ECO:0000256" key="6">
    <source>
        <dbReference type="ARBA" id="ARBA00022741"/>
    </source>
</evidence>
<dbReference type="PATRIC" id="fig|55802.8.peg.1254"/>
<dbReference type="GO" id="GO:0005524">
    <property type="term" value="F:ATP binding"/>
    <property type="evidence" value="ECO:0007669"/>
    <property type="project" value="UniProtKB-KW"/>
</dbReference>
<dbReference type="EMBL" id="CP013050">
    <property type="protein sequence ID" value="ALM75197.1"/>
    <property type="molecule type" value="Genomic_DNA"/>
</dbReference>
<dbReference type="Pfam" id="PF01909">
    <property type="entry name" value="NTP_transf_2"/>
    <property type="match status" value="1"/>
</dbReference>
<keyword evidence="5" id="KW-0479">Metal-binding</keyword>
<dbReference type="PIRSF" id="PIRSF005928">
    <property type="entry name" value="Nucleotidltrnsf"/>
    <property type="match status" value="1"/>
</dbReference>
<dbReference type="InterPro" id="IPR009185">
    <property type="entry name" value="Nucleotidl_trans"/>
</dbReference>
<dbReference type="STRING" id="55802.TBCH5v1_1275"/>
<evidence type="ECO:0000313" key="15">
    <source>
        <dbReference type="Proteomes" id="UP000066042"/>
    </source>
</evidence>
<dbReference type="AlphaFoldDB" id="A0A0S1XBQ8"/>
<dbReference type="EC" id="2.7.7.108" evidence="9"/>
<reference evidence="14 15" key="1">
    <citation type="journal article" date="2016" name="Genome Announc.">
        <title>Complete genome sequence of the hyperthermophilic and piezophilic archaeon Thermococcus barophilus Ch5, capable of growth at the expense of hydrogenogenesis from carbon monoxide and formate.</title>
        <authorList>
            <person name="Oger P."/>
            <person name="Sokolova T.G."/>
            <person name="Kozhevnikova D.A."/>
            <person name="Taranov E.A."/>
            <person name="Vannier P."/>
            <person name="Lee H.S."/>
            <person name="Kwon K.K."/>
            <person name="Kang S.G."/>
            <person name="Lee J.H."/>
            <person name="Bonch-Osmolovskaya E.A."/>
            <person name="Lebedinsky A.V."/>
        </authorList>
    </citation>
    <scope>NUCLEOTIDE SEQUENCE [LARGE SCALE GENOMIC DNA]</scope>
    <source>
        <strain evidence="15">Ch5</strain>
    </source>
</reference>
<evidence type="ECO:0000313" key="14">
    <source>
        <dbReference type="EMBL" id="ALM75197.1"/>
    </source>
</evidence>
<evidence type="ECO:0000256" key="1">
    <source>
        <dbReference type="ARBA" id="ARBA00001946"/>
    </source>
</evidence>
<organism evidence="14 15">
    <name type="scientific">Thermococcus barophilus</name>
    <dbReference type="NCBI Taxonomy" id="55802"/>
    <lineage>
        <taxon>Archaea</taxon>
        <taxon>Methanobacteriati</taxon>
        <taxon>Methanobacteriota</taxon>
        <taxon>Thermococci</taxon>
        <taxon>Thermococcales</taxon>
        <taxon>Thermococcaceae</taxon>
        <taxon>Thermococcus</taxon>
    </lineage>
</organism>
<keyword evidence="7" id="KW-0067">ATP-binding</keyword>
<evidence type="ECO:0000256" key="5">
    <source>
        <dbReference type="ARBA" id="ARBA00022723"/>
    </source>
</evidence>
<dbReference type="InterPro" id="IPR043519">
    <property type="entry name" value="NT_sf"/>
</dbReference>
<keyword evidence="3" id="KW-0808">Transferase</keyword>
<dbReference type="Gene3D" id="3.30.460.10">
    <property type="entry name" value="Beta Polymerase, domain 2"/>
    <property type="match status" value="1"/>
</dbReference>
<gene>
    <name evidence="14" type="ORF">TBCH5v1_1275</name>
</gene>
<feature type="domain" description="Polymerase nucleotidyl transferase" evidence="13">
    <location>
        <begin position="35"/>
        <end position="82"/>
    </location>
</feature>
<name>A0A0S1XBQ8_THEBA</name>
<dbReference type="Proteomes" id="UP000066042">
    <property type="component" value="Chromosome"/>
</dbReference>
<keyword evidence="2" id="KW-1277">Toxin-antitoxin system</keyword>
<proteinExistence type="inferred from homology"/>
<evidence type="ECO:0000256" key="9">
    <source>
        <dbReference type="ARBA" id="ARBA00034531"/>
    </source>
</evidence>
<dbReference type="RefSeq" id="WP_056933891.1">
    <property type="nucleotide sequence ID" value="NZ_CP013050.1"/>
</dbReference>
<dbReference type="GO" id="GO:0070733">
    <property type="term" value="F:AMPylase activity"/>
    <property type="evidence" value="ECO:0007669"/>
    <property type="project" value="UniProtKB-EC"/>
</dbReference>
<dbReference type="PANTHER" id="PTHR33571:SF14">
    <property type="entry name" value="PROTEIN ADENYLYLTRANSFERASE MJ0435-RELATED"/>
    <property type="match status" value="1"/>
</dbReference>
<comment type="cofactor">
    <cofactor evidence="1">
        <name>Mg(2+)</name>
        <dbReference type="ChEBI" id="CHEBI:18420"/>
    </cofactor>
</comment>
<dbReference type="InterPro" id="IPR002934">
    <property type="entry name" value="Polymerase_NTP_transf_dom"/>
</dbReference>
<evidence type="ECO:0000256" key="11">
    <source>
        <dbReference type="ARBA" id="ARBA00047518"/>
    </source>
</evidence>
<keyword evidence="8" id="KW-0460">Magnesium</keyword>
<evidence type="ECO:0000256" key="4">
    <source>
        <dbReference type="ARBA" id="ARBA00022695"/>
    </source>
</evidence>
<dbReference type="PANTHER" id="PTHR33571">
    <property type="entry name" value="SSL8005 PROTEIN"/>
    <property type="match status" value="1"/>
</dbReference>
<dbReference type="GO" id="GO:0046872">
    <property type="term" value="F:metal ion binding"/>
    <property type="evidence" value="ECO:0007669"/>
    <property type="project" value="UniProtKB-KW"/>
</dbReference>
<evidence type="ECO:0000259" key="13">
    <source>
        <dbReference type="Pfam" id="PF01909"/>
    </source>
</evidence>
<evidence type="ECO:0000256" key="3">
    <source>
        <dbReference type="ARBA" id="ARBA00022679"/>
    </source>
</evidence>
<evidence type="ECO:0000256" key="2">
    <source>
        <dbReference type="ARBA" id="ARBA00022649"/>
    </source>
</evidence>
<dbReference type="InterPro" id="IPR052038">
    <property type="entry name" value="Type-VII_TA_antitoxin"/>
</dbReference>
<comment type="catalytic activity">
    <reaction evidence="12">
        <text>L-tyrosyl-[protein] + ATP = O-(5'-adenylyl)-L-tyrosyl-[protein] + diphosphate</text>
        <dbReference type="Rhea" id="RHEA:54288"/>
        <dbReference type="Rhea" id="RHEA-COMP:10136"/>
        <dbReference type="Rhea" id="RHEA-COMP:13846"/>
        <dbReference type="ChEBI" id="CHEBI:30616"/>
        <dbReference type="ChEBI" id="CHEBI:33019"/>
        <dbReference type="ChEBI" id="CHEBI:46858"/>
        <dbReference type="ChEBI" id="CHEBI:83624"/>
        <dbReference type="EC" id="2.7.7.108"/>
    </reaction>
</comment>
<evidence type="ECO:0000256" key="12">
    <source>
        <dbReference type="ARBA" id="ARBA00048696"/>
    </source>
</evidence>